<sequence>MNLEKNKSSNQVQQTERMKLLNELSSPKDNKMKVLTEQDKKIVFNKHNIHYTEKLARLNKLRADSLNKFRYRNRIVGLSALCGVIGIYIYSMKAVGQETFLDKFQ</sequence>
<keyword evidence="1" id="KW-0472">Membrane</keyword>
<comment type="caution">
    <text evidence="3">The sequence shown here is derived from an EMBL/GenBank/DDBJ whole genome shotgun (WGS) entry which is preliminary data.</text>
</comment>
<proteinExistence type="predicted"/>
<evidence type="ECO:0000313" key="3">
    <source>
        <dbReference type="EMBL" id="OAF69747.1"/>
    </source>
</evidence>
<dbReference type="InterPro" id="IPR018628">
    <property type="entry name" value="Coa3_CC"/>
</dbReference>
<evidence type="ECO:0000313" key="4">
    <source>
        <dbReference type="Proteomes" id="UP000078046"/>
    </source>
</evidence>
<keyword evidence="1" id="KW-1133">Transmembrane helix</keyword>
<protein>
    <recommendedName>
        <fullName evidence="2">Cytochrome c oxidase assembly factor 3 mitochondrial coiled-coil domain-containing protein</fullName>
    </recommendedName>
</protein>
<organism evidence="3 4">
    <name type="scientific">Intoshia linei</name>
    <dbReference type="NCBI Taxonomy" id="1819745"/>
    <lineage>
        <taxon>Eukaryota</taxon>
        <taxon>Metazoa</taxon>
        <taxon>Spiralia</taxon>
        <taxon>Lophotrochozoa</taxon>
        <taxon>Mesozoa</taxon>
        <taxon>Orthonectida</taxon>
        <taxon>Rhopaluridae</taxon>
        <taxon>Intoshia</taxon>
    </lineage>
</organism>
<accession>A0A177B619</accession>
<dbReference type="EMBL" id="LWCA01000235">
    <property type="protein sequence ID" value="OAF69747.1"/>
    <property type="molecule type" value="Genomic_DNA"/>
</dbReference>
<reference evidence="3 4" key="1">
    <citation type="submission" date="2016-04" db="EMBL/GenBank/DDBJ databases">
        <title>The genome of Intoshia linei affirms orthonectids as highly simplified spiralians.</title>
        <authorList>
            <person name="Mikhailov K.V."/>
            <person name="Slusarev G.S."/>
            <person name="Nikitin M.A."/>
            <person name="Logacheva M.D."/>
            <person name="Penin A."/>
            <person name="Aleoshin V."/>
            <person name="Panchin Y.V."/>
        </authorList>
    </citation>
    <scope>NUCLEOTIDE SEQUENCE [LARGE SCALE GENOMIC DNA]</scope>
    <source>
        <strain evidence="3">Intl2013</strain>
        <tissue evidence="3">Whole animal</tissue>
    </source>
</reference>
<evidence type="ECO:0000256" key="1">
    <source>
        <dbReference type="SAM" id="Phobius"/>
    </source>
</evidence>
<feature type="transmembrane region" description="Helical" evidence="1">
    <location>
        <begin position="75"/>
        <end position="92"/>
    </location>
</feature>
<dbReference type="OrthoDB" id="10018333at2759"/>
<keyword evidence="1" id="KW-0812">Transmembrane</keyword>
<feature type="domain" description="Cytochrome c oxidase assembly factor 3 mitochondrial coiled-coil" evidence="2">
    <location>
        <begin position="61"/>
        <end position="104"/>
    </location>
</feature>
<dbReference type="Proteomes" id="UP000078046">
    <property type="component" value="Unassembled WGS sequence"/>
</dbReference>
<evidence type="ECO:0000259" key="2">
    <source>
        <dbReference type="Pfam" id="PF09813"/>
    </source>
</evidence>
<gene>
    <name evidence="3" type="ORF">A3Q56_02486</name>
</gene>
<dbReference type="AlphaFoldDB" id="A0A177B619"/>
<name>A0A177B619_9BILA</name>
<dbReference type="Pfam" id="PF09813">
    <property type="entry name" value="Coa3_cc"/>
    <property type="match status" value="1"/>
</dbReference>
<keyword evidence="4" id="KW-1185">Reference proteome</keyword>